<feature type="signal peptide" evidence="2">
    <location>
        <begin position="1"/>
        <end position="24"/>
    </location>
</feature>
<keyword evidence="2" id="KW-0732">Signal</keyword>
<evidence type="ECO:0000256" key="2">
    <source>
        <dbReference type="SAM" id="SignalP"/>
    </source>
</evidence>
<feature type="compositionally biased region" description="Basic and acidic residues" evidence="1">
    <location>
        <begin position="187"/>
        <end position="204"/>
    </location>
</feature>
<organism evidence="3 4">
    <name type="scientific">Meira miltonrushii</name>
    <dbReference type="NCBI Taxonomy" id="1280837"/>
    <lineage>
        <taxon>Eukaryota</taxon>
        <taxon>Fungi</taxon>
        <taxon>Dikarya</taxon>
        <taxon>Basidiomycota</taxon>
        <taxon>Ustilaginomycotina</taxon>
        <taxon>Exobasidiomycetes</taxon>
        <taxon>Exobasidiales</taxon>
        <taxon>Brachybasidiaceae</taxon>
        <taxon>Meira</taxon>
    </lineage>
</organism>
<dbReference type="RefSeq" id="XP_025357220.1">
    <property type="nucleotide sequence ID" value="XM_025502923.1"/>
</dbReference>
<feature type="region of interest" description="Disordered" evidence="1">
    <location>
        <begin position="41"/>
        <end position="67"/>
    </location>
</feature>
<evidence type="ECO:0000313" key="4">
    <source>
        <dbReference type="Proteomes" id="UP000245771"/>
    </source>
</evidence>
<sequence>MGKMSILPLLLFMAFASLIAKASAPDALIKKRFVEQHLVKRAGESSEGSSKQKGNTQSRAGILNIKTDRNLRQLTGHAFKQMFTCKSGMDCSPHQPGPRLVTQSNREKLNNTPNDSPSGSPRRESPSLSVENPSSSKGKTEPSHRARKVSFSEPSHHAKKVSFSTLNSMDAAAVELARGAFPSGRIKDHQQYRLDTSKLVDKKLGMPKKQSTSPKEGPGSPTEEFGSPKKGPTSLDKSASLDDNAKHLARALVAPGSRVALTQPKKLHEGA</sequence>
<feature type="region of interest" description="Disordered" evidence="1">
    <location>
        <begin position="187"/>
        <end position="243"/>
    </location>
</feature>
<dbReference type="InParanoid" id="A0A316VIN7"/>
<dbReference type="Proteomes" id="UP000245771">
    <property type="component" value="Unassembled WGS sequence"/>
</dbReference>
<evidence type="ECO:0000313" key="3">
    <source>
        <dbReference type="EMBL" id="PWN36918.1"/>
    </source>
</evidence>
<protein>
    <submittedName>
        <fullName evidence="3">Uncharacterized protein</fullName>
    </submittedName>
</protein>
<feature type="compositionally biased region" description="Low complexity" evidence="1">
    <location>
        <begin position="116"/>
        <end position="136"/>
    </location>
</feature>
<evidence type="ECO:0000256" key="1">
    <source>
        <dbReference type="SAM" id="MobiDB-lite"/>
    </source>
</evidence>
<accession>A0A316VIN7</accession>
<proteinExistence type="predicted"/>
<gene>
    <name evidence="3" type="ORF">FA14DRAFT_8023</name>
</gene>
<dbReference type="EMBL" id="KZ819602">
    <property type="protein sequence ID" value="PWN36918.1"/>
    <property type="molecule type" value="Genomic_DNA"/>
</dbReference>
<name>A0A316VIN7_9BASI</name>
<dbReference type="GeneID" id="37024704"/>
<feature type="region of interest" description="Disordered" evidence="1">
    <location>
        <begin position="90"/>
        <end position="159"/>
    </location>
</feature>
<feature type="chain" id="PRO_5016388259" evidence="2">
    <location>
        <begin position="25"/>
        <end position="271"/>
    </location>
</feature>
<reference evidence="3 4" key="1">
    <citation type="journal article" date="2018" name="Mol. Biol. Evol.">
        <title>Broad Genomic Sampling Reveals a Smut Pathogenic Ancestry of the Fungal Clade Ustilaginomycotina.</title>
        <authorList>
            <person name="Kijpornyongpan T."/>
            <person name="Mondo S.J."/>
            <person name="Barry K."/>
            <person name="Sandor L."/>
            <person name="Lee J."/>
            <person name="Lipzen A."/>
            <person name="Pangilinan J."/>
            <person name="LaButti K."/>
            <person name="Hainaut M."/>
            <person name="Henrissat B."/>
            <person name="Grigoriev I.V."/>
            <person name="Spatafora J.W."/>
            <person name="Aime M.C."/>
        </authorList>
    </citation>
    <scope>NUCLEOTIDE SEQUENCE [LARGE SCALE GENOMIC DNA]</scope>
    <source>
        <strain evidence="3 4">MCA 3882</strain>
    </source>
</reference>
<keyword evidence="4" id="KW-1185">Reference proteome</keyword>
<dbReference type="AlphaFoldDB" id="A0A316VIN7"/>